<reference evidence="1 2" key="1">
    <citation type="submission" date="2023-03" db="EMBL/GenBank/DDBJ databases">
        <title>WGS of Gossypium arboreum.</title>
        <authorList>
            <person name="Yu D."/>
        </authorList>
    </citation>
    <scope>NUCLEOTIDE SEQUENCE [LARGE SCALE GENOMIC DNA]</scope>
    <source>
        <tissue evidence="1">Leaf</tissue>
    </source>
</reference>
<gene>
    <name evidence="1" type="ORF">PVK06_035049</name>
</gene>
<comment type="caution">
    <text evidence="1">The sequence shown here is derived from an EMBL/GenBank/DDBJ whole genome shotgun (WGS) entry which is preliminary data.</text>
</comment>
<sequence>MLGTPCIIDCVMAELEKLGQKYRVALRCSFMNFSRNTRCLKCKEKGPKRVATDDVQMKKGDWNCPGPIFYDLLDDLATSMLVLLLQTKSHAYLINIDCNAIKKYVACVDHL</sequence>
<evidence type="ECO:0000313" key="1">
    <source>
        <dbReference type="EMBL" id="KAK5793880.1"/>
    </source>
</evidence>
<name>A0ABR0NFV4_GOSAR</name>
<accession>A0ABR0NFV4</accession>
<keyword evidence="2" id="KW-1185">Reference proteome</keyword>
<protein>
    <submittedName>
        <fullName evidence="1">Uncharacterized protein</fullName>
    </submittedName>
</protein>
<organism evidence="1 2">
    <name type="scientific">Gossypium arboreum</name>
    <name type="common">Tree cotton</name>
    <name type="synonym">Gossypium nanking</name>
    <dbReference type="NCBI Taxonomy" id="29729"/>
    <lineage>
        <taxon>Eukaryota</taxon>
        <taxon>Viridiplantae</taxon>
        <taxon>Streptophyta</taxon>
        <taxon>Embryophyta</taxon>
        <taxon>Tracheophyta</taxon>
        <taxon>Spermatophyta</taxon>
        <taxon>Magnoliopsida</taxon>
        <taxon>eudicotyledons</taxon>
        <taxon>Gunneridae</taxon>
        <taxon>Pentapetalae</taxon>
        <taxon>rosids</taxon>
        <taxon>malvids</taxon>
        <taxon>Malvales</taxon>
        <taxon>Malvaceae</taxon>
        <taxon>Malvoideae</taxon>
        <taxon>Gossypium</taxon>
    </lineage>
</organism>
<dbReference type="Gene3D" id="4.10.1060.10">
    <property type="entry name" value="Zinc finger, RanBP2-type"/>
    <property type="match status" value="1"/>
</dbReference>
<dbReference type="Proteomes" id="UP001358586">
    <property type="component" value="Chromosome 10"/>
</dbReference>
<evidence type="ECO:0000313" key="2">
    <source>
        <dbReference type="Proteomes" id="UP001358586"/>
    </source>
</evidence>
<proteinExistence type="predicted"/>
<dbReference type="EMBL" id="JARKNE010000010">
    <property type="protein sequence ID" value="KAK5793880.1"/>
    <property type="molecule type" value="Genomic_DNA"/>
</dbReference>